<feature type="transmembrane region" description="Helical" evidence="3">
    <location>
        <begin position="169"/>
        <end position="192"/>
    </location>
</feature>
<dbReference type="GO" id="GO:0016020">
    <property type="term" value="C:membrane"/>
    <property type="evidence" value="ECO:0007669"/>
    <property type="project" value="UniProtKB-SubCell"/>
</dbReference>
<feature type="transmembrane region" description="Helical" evidence="3">
    <location>
        <begin position="286"/>
        <end position="307"/>
    </location>
</feature>
<feature type="transmembrane region" description="Helical" evidence="3">
    <location>
        <begin position="38"/>
        <end position="62"/>
    </location>
</feature>
<dbReference type="AlphaFoldDB" id="A0A239BHY4"/>
<dbReference type="OrthoDB" id="9805769at2"/>
<feature type="transmembrane region" description="Helical" evidence="3">
    <location>
        <begin position="252"/>
        <end position="274"/>
    </location>
</feature>
<dbReference type="Proteomes" id="UP000198324">
    <property type="component" value="Unassembled WGS sequence"/>
</dbReference>
<evidence type="ECO:0000256" key="2">
    <source>
        <dbReference type="RuleBase" id="RU000320"/>
    </source>
</evidence>
<feature type="transmembrane region" description="Helical" evidence="3">
    <location>
        <begin position="467"/>
        <end position="488"/>
    </location>
</feature>
<organism evidence="5 6">
    <name type="scientific">Humidesulfovibrio mexicanus</name>
    <dbReference type="NCBI Taxonomy" id="147047"/>
    <lineage>
        <taxon>Bacteria</taxon>
        <taxon>Pseudomonadati</taxon>
        <taxon>Thermodesulfobacteriota</taxon>
        <taxon>Desulfovibrionia</taxon>
        <taxon>Desulfovibrionales</taxon>
        <taxon>Desulfovibrionaceae</taxon>
        <taxon>Humidesulfovibrio</taxon>
    </lineage>
</organism>
<evidence type="ECO:0000259" key="4">
    <source>
        <dbReference type="Pfam" id="PF00361"/>
    </source>
</evidence>
<dbReference type="NCBIfam" id="NF006236">
    <property type="entry name" value="PRK08375.1-1"/>
    <property type="match status" value="1"/>
</dbReference>
<dbReference type="PRINTS" id="PR01434">
    <property type="entry name" value="NADHDHGNASE5"/>
</dbReference>
<feature type="transmembrane region" description="Helical" evidence="3">
    <location>
        <begin position="421"/>
        <end position="446"/>
    </location>
</feature>
<evidence type="ECO:0000256" key="1">
    <source>
        <dbReference type="ARBA" id="ARBA00004127"/>
    </source>
</evidence>
<feature type="transmembrane region" description="Helical" evidence="3">
    <location>
        <begin position="346"/>
        <end position="366"/>
    </location>
</feature>
<reference evidence="5 6" key="1">
    <citation type="submission" date="2017-06" db="EMBL/GenBank/DDBJ databases">
        <authorList>
            <person name="Kim H.J."/>
            <person name="Triplett B.A."/>
        </authorList>
    </citation>
    <scope>NUCLEOTIDE SEQUENCE [LARGE SCALE GENOMIC DNA]</scope>
    <source>
        <strain evidence="5 6">DSM 13116</strain>
    </source>
</reference>
<gene>
    <name evidence="5" type="ORF">SAMN04488503_2579</name>
</gene>
<feature type="transmembrane region" description="Helical" evidence="3">
    <location>
        <begin position="316"/>
        <end position="334"/>
    </location>
</feature>
<sequence>MTGIIESARVLLPVAFTLLAPLFIWLNRGNQNRREAMSFIAGALTFASVLSLAPQVLAGNIWKYTLFEIMPGITVTFMADGLSLIFGLVASFLWMLATSYNIGYMRSLDEHAQTRYYVCFAVAIFGAEGVALSANVFTLYLFYEVITVFTYPLVAHHQDDEGFGGARKYIVYLMGTSKLFLLPAMVMTYVLLGHLDFALGDVVTGMFPPDVVAKHPLAVTVTYVLYIAGIGKAALMPFHNWLPSAMVAPTPVSALLHAVAVVKAGVFCVCRIILSGFGVTVMDQLGLGIPTACVAAFTLTAASFIALTKDDLKARLAYSTVAQLSYVVCGVALLTPLAVQGGMAHIAHHAFSKITLFFAAGAIYVATHLKKISLMDGLGRKMPWTFGAFAIASLSMIGMPPVCGFVSKWYIVNGALQAGQIIIFLAFMLSTALNAGYFVPVIYRAFFREPRPEDDHFHHYKEAPLSMVIPLCATGAISVLLGLYPALFMDFVRVFGKF</sequence>
<keyword evidence="3" id="KW-1133">Transmembrane helix</keyword>
<keyword evidence="6" id="KW-1185">Reference proteome</keyword>
<accession>A0A239BHY4</accession>
<feature type="transmembrane region" description="Helical" evidence="3">
    <location>
        <begin position="140"/>
        <end position="157"/>
    </location>
</feature>
<keyword evidence="2 3" id="KW-0812">Transmembrane</keyword>
<feature type="domain" description="NADH:quinone oxidoreductase/Mrp antiporter transmembrane" evidence="4">
    <location>
        <begin position="133"/>
        <end position="433"/>
    </location>
</feature>
<evidence type="ECO:0000256" key="3">
    <source>
        <dbReference type="SAM" id="Phobius"/>
    </source>
</evidence>
<name>A0A239BHY4_9BACT</name>
<dbReference type="RefSeq" id="WP_089274785.1">
    <property type="nucleotide sequence ID" value="NZ_FZOC01000005.1"/>
</dbReference>
<evidence type="ECO:0000313" key="5">
    <source>
        <dbReference type="EMBL" id="SNS07299.1"/>
    </source>
</evidence>
<evidence type="ECO:0000313" key="6">
    <source>
        <dbReference type="Proteomes" id="UP000198324"/>
    </source>
</evidence>
<dbReference type="InterPro" id="IPR050616">
    <property type="entry name" value="CPA3_Na-H_Antiporter_A"/>
</dbReference>
<protein>
    <submittedName>
        <fullName evidence="5">Multisubunit sodium/proton antiporter, MrpD subunit</fullName>
    </submittedName>
</protein>
<dbReference type="GO" id="GO:0012505">
    <property type="term" value="C:endomembrane system"/>
    <property type="evidence" value="ECO:0007669"/>
    <property type="project" value="UniProtKB-SubCell"/>
</dbReference>
<keyword evidence="3" id="KW-0472">Membrane</keyword>
<feature type="transmembrane region" description="Helical" evidence="3">
    <location>
        <begin position="116"/>
        <end position="134"/>
    </location>
</feature>
<feature type="transmembrane region" description="Helical" evidence="3">
    <location>
        <begin position="212"/>
        <end position="231"/>
    </location>
</feature>
<dbReference type="InterPro" id="IPR001750">
    <property type="entry name" value="ND/Mrp_TM"/>
</dbReference>
<feature type="transmembrane region" description="Helical" evidence="3">
    <location>
        <begin position="386"/>
        <end position="409"/>
    </location>
</feature>
<comment type="subcellular location">
    <subcellularLocation>
        <location evidence="1">Endomembrane system</location>
        <topology evidence="1">Multi-pass membrane protein</topology>
    </subcellularLocation>
    <subcellularLocation>
        <location evidence="2">Membrane</location>
        <topology evidence="2">Multi-pass membrane protein</topology>
    </subcellularLocation>
</comment>
<feature type="transmembrane region" description="Helical" evidence="3">
    <location>
        <begin position="82"/>
        <end position="104"/>
    </location>
</feature>
<dbReference type="EMBL" id="FZOC01000005">
    <property type="protein sequence ID" value="SNS07299.1"/>
    <property type="molecule type" value="Genomic_DNA"/>
</dbReference>
<dbReference type="Pfam" id="PF00361">
    <property type="entry name" value="Proton_antipo_M"/>
    <property type="match status" value="1"/>
</dbReference>
<feature type="transmembrane region" description="Helical" evidence="3">
    <location>
        <begin position="6"/>
        <end position="26"/>
    </location>
</feature>
<dbReference type="PANTHER" id="PTHR43373:SF1">
    <property type="entry name" value="NA(+)_H(+) ANTIPORTER SUBUNIT A"/>
    <property type="match status" value="1"/>
</dbReference>
<dbReference type="PANTHER" id="PTHR43373">
    <property type="entry name" value="NA(+)/H(+) ANTIPORTER SUBUNIT"/>
    <property type="match status" value="1"/>
</dbReference>
<proteinExistence type="predicted"/>